<accession>A0ABS9J0T3</accession>
<organism evidence="1 2">
    <name type="scientific">Joostella atrarenae</name>
    <dbReference type="NCBI Taxonomy" id="679257"/>
    <lineage>
        <taxon>Bacteria</taxon>
        <taxon>Pseudomonadati</taxon>
        <taxon>Bacteroidota</taxon>
        <taxon>Flavobacteriia</taxon>
        <taxon>Flavobacteriales</taxon>
        <taxon>Flavobacteriaceae</taxon>
        <taxon>Joostella</taxon>
    </lineage>
</organism>
<evidence type="ECO:0000313" key="1">
    <source>
        <dbReference type="EMBL" id="MCF8714032.1"/>
    </source>
</evidence>
<evidence type="ECO:0000313" key="2">
    <source>
        <dbReference type="Proteomes" id="UP000829517"/>
    </source>
</evidence>
<reference evidence="1 2" key="1">
    <citation type="submission" date="2021-01" db="EMBL/GenBank/DDBJ databases">
        <title>Genome sequencing of Joostella atrarenae M1-2 (= KCTC 23194).</title>
        <authorList>
            <person name="Zakaria M.R."/>
            <person name="Lam M.Q."/>
            <person name="Chong C.S."/>
        </authorList>
    </citation>
    <scope>NUCLEOTIDE SEQUENCE [LARGE SCALE GENOMIC DNA]</scope>
    <source>
        <strain evidence="1 2">M1-2</strain>
    </source>
</reference>
<sequence length="186" mass="21096">MLPPTKTYYHYCLLILSSFLLFSCVKDVDFNQAEELEIEPSVAVSLLYFDLQASRIGLIPNNDVNRRTVQDTTKLDIFSEPFLEENLEEATLTFEFTNSIPRDFEAEIVLYDDAMTPLDVISIPIDMKLVTHIRHYDLTEIDKLKGMAYMGIELELIPGSPLLTPNSTGELLLKSSGTFFMSIDAD</sequence>
<dbReference type="EMBL" id="JAETXX010000001">
    <property type="protein sequence ID" value="MCF8714032.1"/>
    <property type="molecule type" value="Genomic_DNA"/>
</dbReference>
<dbReference type="RefSeq" id="WP_236957984.1">
    <property type="nucleotide sequence ID" value="NZ_JAETXX010000001.1"/>
</dbReference>
<dbReference type="Proteomes" id="UP000829517">
    <property type="component" value="Unassembled WGS sequence"/>
</dbReference>
<protein>
    <submittedName>
        <fullName evidence="1">Uncharacterized protein</fullName>
    </submittedName>
</protein>
<comment type="caution">
    <text evidence="1">The sequence shown here is derived from an EMBL/GenBank/DDBJ whole genome shotgun (WGS) entry which is preliminary data.</text>
</comment>
<keyword evidence="2" id="KW-1185">Reference proteome</keyword>
<gene>
    <name evidence="1" type="ORF">JM658_04255</name>
</gene>
<dbReference type="PROSITE" id="PS51257">
    <property type="entry name" value="PROKAR_LIPOPROTEIN"/>
    <property type="match status" value="1"/>
</dbReference>
<proteinExistence type="predicted"/>
<name>A0ABS9J0T3_9FLAO</name>